<dbReference type="PANTHER" id="PTHR31154">
    <property type="entry name" value="MEMBRANE TRANSPORTER PROTEIN"/>
    <property type="match status" value="1"/>
</dbReference>
<keyword evidence="2 5" id="KW-0812">Transmembrane</keyword>
<reference evidence="6 7" key="1">
    <citation type="journal article" date="2013" name="Genome Biol.">
        <title>Genome of Acanthamoeba castellanii highlights extensive lateral gene transfer and early evolution of tyrosine kinase signaling.</title>
        <authorList>
            <person name="Clarke M."/>
            <person name="Lohan A.J."/>
            <person name="Liu B."/>
            <person name="Lagkouvardos I."/>
            <person name="Roy S."/>
            <person name="Zafar N."/>
            <person name="Bertelli C."/>
            <person name="Schilde C."/>
            <person name="Kianianmomeni A."/>
            <person name="Burglin T.R."/>
            <person name="Frech C."/>
            <person name="Turcotte B."/>
            <person name="Kopec K.O."/>
            <person name="Synnott J.M."/>
            <person name="Choo C."/>
            <person name="Paponov I."/>
            <person name="Finkler A."/>
            <person name="Soon Heng Tan C."/>
            <person name="Hutchins A.P."/>
            <person name="Weinmeier T."/>
            <person name="Rattei T."/>
            <person name="Chu J.S."/>
            <person name="Gimenez G."/>
            <person name="Irimia M."/>
            <person name="Rigden D.J."/>
            <person name="Fitzpatrick D.A."/>
            <person name="Lorenzo-Morales J."/>
            <person name="Bateman A."/>
            <person name="Chiu C.H."/>
            <person name="Tang P."/>
            <person name="Hegemann P."/>
            <person name="Fromm H."/>
            <person name="Raoult D."/>
            <person name="Greub G."/>
            <person name="Miranda-Saavedra D."/>
            <person name="Chen N."/>
            <person name="Nash P."/>
            <person name="Ginger M.L."/>
            <person name="Horn M."/>
            <person name="Schaap P."/>
            <person name="Caler L."/>
            <person name="Loftus B."/>
        </authorList>
    </citation>
    <scope>NUCLEOTIDE SEQUENCE [LARGE SCALE GENOMIC DNA]</scope>
    <source>
        <strain evidence="6 7">Neff</strain>
    </source>
</reference>
<dbReference type="KEGG" id="acan:ACA1_061700"/>
<feature type="transmembrane region" description="Helical" evidence="5">
    <location>
        <begin position="210"/>
        <end position="229"/>
    </location>
</feature>
<accession>L8GWP7</accession>
<dbReference type="EMBL" id="KB007974">
    <property type="protein sequence ID" value="ELR17430.1"/>
    <property type="molecule type" value="Genomic_DNA"/>
</dbReference>
<feature type="transmembrane region" description="Helical" evidence="5">
    <location>
        <begin position="344"/>
        <end position="365"/>
    </location>
</feature>
<feature type="transmembrane region" description="Helical" evidence="5">
    <location>
        <begin position="320"/>
        <end position="337"/>
    </location>
</feature>
<feature type="transmembrane region" description="Helical" evidence="5">
    <location>
        <begin position="180"/>
        <end position="198"/>
    </location>
</feature>
<sequence>MDGKRDVEDGGAKPAAKSLEDELGLDSLTERVGTQQRLLGRLRQLFAEGQYRDMDLEPPPEDAWYNTWLYREFVWKRPRWLAVLLPIVVVWVSWTTAMTALDEFHLFEDKYFMTITMLFASMVAGATSEGASAVAFPVMTLFFKIKPSVARDMSLMTQSVGMNCAAFTILYQKIRIEPNALLFSSCGGAFGVVVGLQWVAPNLPPSESKLIFVSIWLGFAAALFCLNLIKDREVHLVIQNFNNWRAGVLMFFGFIGGVLTAIFGSGLDICTFSVLTLLFRVSEKTATPTTVVLQAWNCTVGMLAKFILMDGMEQEAVDYFWVSASIVSIGAPIGSFLSSFVHRIILGIFLYVADVVQFVAALIIIPLNKPLVILVLGILTLSFGVFFGMTKMGDVLMRYEKKHYGRDQASNMDDSGEYQSEEEKTKILKVQPLYSQSG</sequence>
<dbReference type="AlphaFoldDB" id="L8GWP7"/>
<dbReference type="RefSeq" id="XP_004339443.1">
    <property type="nucleotide sequence ID" value="XM_004339395.1"/>
</dbReference>
<feature type="transmembrane region" description="Helical" evidence="5">
    <location>
        <begin position="371"/>
        <end position="389"/>
    </location>
</feature>
<feature type="transmembrane region" description="Helical" evidence="5">
    <location>
        <begin position="80"/>
        <end position="101"/>
    </location>
</feature>
<dbReference type="VEuPathDB" id="AmoebaDB:ACA1_061700"/>
<comment type="subcellular location">
    <subcellularLocation>
        <location evidence="1">Membrane</location>
        <topology evidence="1">Multi-pass membrane protein</topology>
    </subcellularLocation>
</comment>
<evidence type="ECO:0000313" key="7">
    <source>
        <dbReference type="Proteomes" id="UP000011083"/>
    </source>
</evidence>
<evidence type="ECO:0000313" key="6">
    <source>
        <dbReference type="EMBL" id="ELR17430.1"/>
    </source>
</evidence>
<dbReference type="Pfam" id="PF01925">
    <property type="entry name" value="TauE"/>
    <property type="match status" value="1"/>
</dbReference>
<evidence type="ECO:0000256" key="3">
    <source>
        <dbReference type="ARBA" id="ARBA00022989"/>
    </source>
</evidence>
<keyword evidence="7" id="KW-1185">Reference proteome</keyword>
<feature type="transmembrane region" description="Helical" evidence="5">
    <location>
        <begin position="249"/>
        <end position="279"/>
    </location>
</feature>
<gene>
    <name evidence="6" type="ORF">ACA1_061700</name>
</gene>
<dbReference type="PANTHER" id="PTHR31154:SF4">
    <property type="entry name" value="MEMBRANE TRANSPORTER PROTEIN"/>
    <property type="match status" value="1"/>
</dbReference>
<organism evidence="6 7">
    <name type="scientific">Acanthamoeba castellanii (strain ATCC 30010 / Neff)</name>
    <dbReference type="NCBI Taxonomy" id="1257118"/>
    <lineage>
        <taxon>Eukaryota</taxon>
        <taxon>Amoebozoa</taxon>
        <taxon>Discosea</taxon>
        <taxon>Longamoebia</taxon>
        <taxon>Centramoebida</taxon>
        <taxon>Acanthamoebidae</taxon>
        <taxon>Acanthamoeba</taxon>
    </lineage>
</organism>
<keyword evidence="3 5" id="KW-1133">Transmembrane helix</keyword>
<dbReference type="OrthoDB" id="189301at2759"/>
<dbReference type="Proteomes" id="UP000011083">
    <property type="component" value="Unassembled WGS sequence"/>
</dbReference>
<proteinExistence type="predicted"/>
<dbReference type="GO" id="GO:0016020">
    <property type="term" value="C:membrane"/>
    <property type="evidence" value="ECO:0007669"/>
    <property type="project" value="UniProtKB-SubCell"/>
</dbReference>
<evidence type="ECO:0000256" key="2">
    <source>
        <dbReference type="ARBA" id="ARBA00022692"/>
    </source>
</evidence>
<protein>
    <submittedName>
        <fullName evidence="6">Amine oxidase family protein</fullName>
    </submittedName>
</protein>
<dbReference type="GeneID" id="14917828"/>
<keyword evidence="4 5" id="KW-0472">Membrane</keyword>
<dbReference type="InterPro" id="IPR002781">
    <property type="entry name" value="TM_pro_TauE-like"/>
</dbReference>
<evidence type="ECO:0000256" key="1">
    <source>
        <dbReference type="ARBA" id="ARBA00004141"/>
    </source>
</evidence>
<evidence type="ECO:0000256" key="4">
    <source>
        <dbReference type="ARBA" id="ARBA00023136"/>
    </source>
</evidence>
<dbReference type="OMA" id="WQLIAVG"/>
<feature type="transmembrane region" description="Helical" evidence="5">
    <location>
        <begin position="113"/>
        <end position="143"/>
    </location>
</feature>
<evidence type="ECO:0000256" key="5">
    <source>
        <dbReference type="SAM" id="Phobius"/>
    </source>
</evidence>
<name>L8GWP7_ACACF</name>